<accession>I2CRU4</accession>
<organism evidence="3">
    <name type="scientific">Nannochloropsis gaditana (strain CCMP526)</name>
    <name type="common">Green microalga</name>
    <name type="synonym">Microchloropsis gaditana</name>
    <dbReference type="NCBI Taxonomy" id="1093141"/>
    <lineage>
        <taxon>Eukaryota</taxon>
        <taxon>Sar</taxon>
        <taxon>Stramenopiles</taxon>
        <taxon>Ochrophyta</taxon>
        <taxon>Eustigmatophyceae</taxon>
        <taxon>Eustigmatales</taxon>
        <taxon>Monodopsidaceae</taxon>
        <taxon>Nannochloropsis</taxon>
    </lineage>
</organism>
<dbReference type="EMBL" id="JU980564">
    <property type="protein sequence ID" value="AFJ69627.1"/>
    <property type="molecule type" value="mRNA"/>
</dbReference>
<dbReference type="PANTHER" id="PTHR46388:SF2">
    <property type="entry name" value="NHL REPEAT-CONTAINING PROTEIN 2"/>
    <property type="match status" value="1"/>
</dbReference>
<dbReference type="InterPro" id="IPR011042">
    <property type="entry name" value="6-blade_b-propeller_TolB-like"/>
</dbReference>
<proteinExistence type="evidence at transcript level"/>
<feature type="region of interest" description="Disordered" evidence="2">
    <location>
        <begin position="1"/>
        <end position="33"/>
    </location>
</feature>
<dbReference type="Gene3D" id="2.120.10.30">
    <property type="entry name" value="TolB, C-terminal domain"/>
    <property type="match status" value="2"/>
</dbReference>
<dbReference type="PANTHER" id="PTHR46388">
    <property type="entry name" value="NHL REPEAT-CONTAINING PROTEIN 2"/>
    <property type="match status" value="1"/>
</dbReference>
<evidence type="ECO:0000313" key="3">
    <source>
        <dbReference type="EMBL" id="AFJ69627.1"/>
    </source>
</evidence>
<dbReference type="SUPFAM" id="SSF63825">
    <property type="entry name" value="YWTD domain"/>
    <property type="match status" value="1"/>
</dbReference>
<dbReference type="InterPro" id="IPR001258">
    <property type="entry name" value="NHL_repeat"/>
</dbReference>
<reference evidence="3" key="2">
    <citation type="journal article" date="2012" name="Nat. Commun.">
        <title>Draft genome sequence and genetic transformation of the oleaginous alga Nannochloropis gaditana.</title>
        <authorList>
            <person name="Radakovits R."/>
            <person name="Jinkerson R.E."/>
            <person name="Fuerstenberg S.I."/>
            <person name="Tae H."/>
            <person name="Settlage R.E."/>
            <person name="Boore J.L."/>
            <person name="Posewitz M.C."/>
        </authorList>
    </citation>
    <scope>NUCLEOTIDE SEQUENCE</scope>
    <source>
        <strain evidence="3">CCMP526</strain>
    </source>
</reference>
<evidence type="ECO:0000256" key="1">
    <source>
        <dbReference type="ARBA" id="ARBA00022737"/>
    </source>
</evidence>
<dbReference type="Pfam" id="PF01436">
    <property type="entry name" value="NHL"/>
    <property type="match status" value="1"/>
</dbReference>
<reference evidence="3" key="1">
    <citation type="journal article" date="2012" name="Bioengineered">
        <title>Additional insights into the genome of the oleaginous model alga Nannochloropsis gaditana.</title>
        <authorList>
            <person name="Jinkerson R.E."/>
            <person name="Radakovits R."/>
            <person name="Posewitz M.C."/>
        </authorList>
    </citation>
    <scope>NUCLEOTIDE SEQUENCE</scope>
    <source>
        <strain evidence="3">CCMP526</strain>
    </source>
</reference>
<sequence>MVDLKARDAVSTLRPSNAPVAKIQGGGESKGGVHMDTLRSLEEEGKDPRLSPELGARRSFRWPVQLALLNDYLYVAAAGSHQIWRADPYTFDLSPLLGCGECAVRSRTDPNYSDLSSQSAFASPTGIVALPGKLLVSEAESSTIREIDFRQREAPLSTLLGNDRLFSRDLSAFGDADGYARSVRLQCPMALAGLSASSALLADTYNHKVKVLQAPSGSTPGDPAAAASVSRLAGSGKRGYRDGAGAEAEFDEPRGLCVDGKGGQAFVCDSNNHCIRTVDLRTGEVGTLKIKEKGV</sequence>
<name>I2CRU4_NANGC</name>
<protein>
    <submittedName>
        <fullName evidence="3">Nhl repeat containing 2</fullName>
    </submittedName>
</protein>
<dbReference type="AlphaFoldDB" id="I2CRU4"/>
<gene>
    <name evidence="3" type="ORF">NGATSA_3038400</name>
</gene>
<evidence type="ECO:0000256" key="2">
    <source>
        <dbReference type="SAM" id="MobiDB-lite"/>
    </source>
</evidence>
<keyword evidence="1" id="KW-0677">Repeat</keyword>